<sequence length="204" mass="23092">MVNAVIMASGYSTRMGKNKLMLPFKGKPIIEHVIDAIKECKFNEIILVGQEKEVLDIAKKKNILTVLNTKAYKGQSQSIQLGILNTSSSKGYMFFTGDQPLLDSYTINLLLNTFTRNNDYIIIPKYKDKVGSPTIFPKKFKNELLNLQGDVGGKAVINNHTNEILFVNLRNGCCLFDIDTSKDYEYILNKNLQQGCDNYDKQHI</sequence>
<evidence type="ECO:0000313" key="2">
    <source>
        <dbReference type="EMBL" id="APH13278.1"/>
    </source>
</evidence>
<gene>
    <name evidence="2" type="primary">mocA</name>
    <name evidence="2" type="ORF">NPD5_3042</name>
</gene>
<name>A0A1L3NAY9_CLOSG</name>
<protein>
    <submittedName>
        <fullName evidence="2">Molybdenum cofactor cytidylyltransferase</fullName>
        <ecNumber evidence="2">2.7.7.76</ecNumber>
    </submittedName>
</protein>
<dbReference type="GO" id="GO:0061602">
    <property type="term" value="F:molybdenum cofactor cytidylyltransferase activity"/>
    <property type="evidence" value="ECO:0007669"/>
    <property type="project" value="UniProtKB-EC"/>
</dbReference>
<dbReference type="STRING" id="413999.CBO2891"/>
<evidence type="ECO:0000313" key="3">
    <source>
        <dbReference type="Proteomes" id="UP000182204"/>
    </source>
</evidence>
<dbReference type="PANTHER" id="PTHR43777:SF1">
    <property type="entry name" value="MOLYBDENUM COFACTOR CYTIDYLYLTRANSFERASE"/>
    <property type="match status" value="1"/>
</dbReference>
<feature type="domain" description="MobA-like NTP transferase" evidence="1">
    <location>
        <begin position="4"/>
        <end position="160"/>
    </location>
</feature>
<organism evidence="2 3">
    <name type="scientific">Clostridium sporogenes</name>
    <dbReference type="NCBI Taxonomy" id="1509"/>
    <lineage>
        <taxon>Bacteria</taxon>
        <taxon>Bacillati</taxon>
        <taxon>Bacillota</taxon>
        <taxon>Clostridia</taxon>
        <taxon>Eubacteriales</taxon>
        <taxon>Clostridiaceae</taxon>
        <taxon>Clostridium</taxon>
    </lineage>
</organism>
<dbReference type="Pfam" id="PF12804">
    <property type="entry name" value="NTP_transf_3"/>
    <property type="match status" value="1"/>
</dbReference>
<dbReference type="AlphaFoldDB" id="A0A1L3NAY9"/>
<keyword evidence="2" id="KW-0548">Nucleotidyltransferase</keyword>
<reference evidence="2 3" key="1">
    <citation type="submission" date="2015-11" db="EMBL/GenBank/DDBJ databases">
        <authorList>
            <person name="Hill K.K."/>
            <person name="Shirey T.B."/>
            <person name="Raphael B."/>
            <person name="Daligault H.E."/>
            <person name="Davenport K.W."/>
            <person name="Bruce D.C."/>
            <person name="Foley B.T."/>
            <person name="Johnson S.L."/>
        </authorList>
    </citation>
    <scope>NUCLEOTIDE SEQUENCE [LARGE SCALE GENOMIC DNA]</scope>
    <source>
        <strain evidence="2 3">CDC_1632</strain>
    </source>
</reference>
<dbReference type="InterPro" id="IPR029044">
    <property type="entry name" value="Nucleotide-diphossugar_trans"/>
</dbReference>
<dbReference type="RefSeq" id="WP_072586421.1">
    <property type="nucleotide sequence ID" value="NZ_CP013243.1"/>
</dbReference>
<dbReference type="EMBL" id="CP013243">
    <property type="protein sequence ID" value="APH13278.1"/>
    <property type="molecule type" value="Genomic_DNA"/>
</dbReference>
<proteinExistence type="predicted"/>
<dbReference type="Proteomes" id="UP000182204">
    <property type="component" value="Chromosome"/>
</dbReference>
<dbReference type="InterPro" id="IPR025877">
    <property type="entry name" value="MobA-like_NTP_Trfase"/>
</dbReference>
<dbReference type="EC" id="2.7.7.76" evidence="2"/>
<dbReference type="Gene3D" id="3.90.550.10">
    <property type="entry name" value="Spore Coat Polysaccharide Biosynthesis Protein SpsA, Chain A"/>
    <property type="match status" value="1"/>
</dbReference>
<keyword evidence="2" id="KW-0808">Transferase</keyword>
<dbReference type="CDD" id="cd04182">
    <property type="entry name" value="GT_2_like_f"/>
    <property type="match status" value="1"/>
</dbReference>
<dbReference type="SUPFAM" id="SSF53448">
    <property type="entry name" value="Nucleotide-diphospho-sugar transferases"/>
    <property type="match status" value="1"/>
</dbReference>
<dbReference type="InterPro" id="IPR017696">
    <property type="entry name" value="Mo_hydrolase_YgfJ"/>
</dbReference>
<evidence type="ECO:0000259" key="1">
    <source>
        <dbReference type="Pfam" id="PF12804"/>
    </source>
</evidence>
<dbReference type="PANTHER" id="PTHR43777">
    <property type="entry name" value="MOLYBDENUM COFACTOR CYTIDYLYLTRANSFERASE"/>
    <property type="match status" value="1"/>
</dbReference>
<dbReference type="NCBIfam" id="TIGR03310">
    <property type="entry name" value="matur_MocA_YgfJ"/>
    <property type="match status" value="1"/>
</dbReference>
<accession>A0A1L3NAY9</accession>